<dbReference type="EMBL" id="JBBXJM010000001">
    <property type="protein sequence ID" value="KAL1412715.1"/>
    <property type="molecule type" value="Genomic_DNA"/>
</dbReference>
<organism evidence="7 8">
    <name type="scientific">Vanrija albida</name>
    <dbReference type="NCBI Taxonomy" id="181172"/>
    <lineage>
        <taxon>Eukaryota</taxon>
        <taxon>Fungi</taxon>
        <taxon>Dikarya</taxon>
        <taxon>Basidiomycota</taxon>
        <taxon>Agaricomycotina</taxon>
        <taxon>Tremellomycetes</taxon>
        <taxon>Trichosporonales</taxon>
        <taxon>Trichosporonaceae</taxon>
        <taxon>Vanrija</taxon>
    </lineage>
</organism>
<feature type="domain" description="Ketoreductase" evidence="6">
    <location>
        <begin position="21"/>
        <end position="205"/>
    </location>
</feature>
<keyword evidence="1" id="KW-0521">NADP</keyword>
<dbReference type="PANTHER" id="PTHR43296">
    <property type="entry name" value="PEROXISOMAL 2,4-DIENOYL-COA REDUCTASE"/>
    <property type="match status" value="1"/>
</dbReference>
<comment type="catalytic activity">
    <reaction evidence="4">
        <text>a (2E,4E)-dienoyl-CoA + NADPH + H(+) = a 4,5-saturated-(3E)-enoyl-CoA + NADP(+)</text>
        <dbReference type="Rhea" id="RHEA:45912"/>
        <dbReference type="ChEBI" id="CHEBI:15378"/>
        <dbReference type="ChEBI" id="CHEBI:57783"/>
        <dbReference type="ChEBI" id="CHEBI:58349"/>
        <dbReference type="ChEBI" id="CHEBI:85101"/>
        <dbReference type="ChEBI" id="CHEBI:85493"/>
        <dbReference type="EC" id="1.3.1.124"/>
    </reaction>
</comment>
<evidence type="ECO:0000256" key="4">
    <source>
        <dbReference type="ARBA" id="ARBA00048009"/>
    </source>
</evidence>
<protein>
    <recommendedName>
        <fullName evidence="3">2,4-dienoyl-CoA reductase [(3E)-enoyl-CoA-producing]</fullName>
        <ecNumber evidence="3">1.3.1.124</ecNumber>
    </recommendedName>
</protein>
<dbReference type="EC" id="1.3.1.124" evidence="3"/>
<dbReference type="GeneID" id="95981505"/>
<dbReference type="GO" id="GO:0008670">
    <property type="term" value="F:2,4-dienoyl-CoA reductase (NADPH) activity"/>
    <property type="evidence" value="ECO:0007669"/>
    <property type="project" value="UniProtKB-EC"/>
</dbReference>
<evidence type="ECO:0000256" key="1">
    <source>
        <dbReference type="ARBA" id="ARBA00022857"/>
    </source>
</evidence>
<evidence type="ECO:0000256" key="2">
    <source>
        <dbReference type="ARBA" id="ARBA00023002"/>
    </source>
</evidence>
<dbReference type="Pfam" id="PF13561">
    <property type="entry name" value="adh_short_C2"/>
    <property type="match status" value="1"/>
</dbReference>
<dbReference type="Gene3D" id="3.40.50.720">
    <property type="entry name" value="NAD(P)-binding Rossmann-like Domain"/>
    <property type="match status" value="1"/>
</dbReference>
<evidence type="ECO:0000256" key="5">
    <source>
        <dbReference type="ARBA" id="ARBA00048340"/>
    </source>
</evidence>
<evidence type="ECO:0000259" key="6">
    <source>
        <dbReference type="SMART" id="SM00822"/>
    </source>
</evidence>
<keyword evidence="8" id="KW-1185">Reference proteome</keyword>
<gene>
    <name evidence="7" type="primary">SPS19</name>
    <name evidence="7" type="ORF">Q8F55_000462</name>
</gene>
<keyword evidence="2 7" id="KW-0560">Oxidoreductase</keyword>
<dbReference type="SUPFAM" id="SSF51735">
    <property type="entry name" value="NAD(P)-binding Rossmann-fold domains"/>
    <property type="match status" value="1"/>
</dbReference>
<name>A0ABR3QDI2_9TREE</name>
<dbReference type="InterPro" id="IPR057326">
    <property type="entry name" value="KR_dom"/>
</dbReference>
<evidence type="ECO:0000313" key="8">
    <source>
        <dbReference type="Proteomes" id="UP001565368"/>
    </source>
</evidence>
<comment type="catalytic activity">
    <reaction evidence="5">
        <text>a (2E,4Z)-dienoyl-CoA + NADPH + H(+) = a 4,5-saturated-(3E)-enoyl-CoA + NADP(+)</text>
        <dbReference type="Rhea" id="RHEA:61892"/>
        <dbReference type="ChEBI" id="CHEBI:15378"/>
        <dbReference type="ChEBI" id="CHEBI:57783"/>
        <dbReference type="ChEBI" id="CHEBI:58349"/>
        <dbReference type="ChEBI" id="CHEBI:85099"/>
        <dbReference type="ChEBI" id="CHEBI:85493"/>
        <dbReference type="EC" id="1.3.1.124"/>
    </reaction>
</comment>
<proteinExistence type="predicted"/>
<evidence type="ECO:0000313" key="7">
    <source>
        <dbReference type="EMBL" id="KAL1412715.1"/>
    </source>
</evidence>
<dbReference type="PRINTS" id="PR00081">
    <property type="entry name" value="GDHRDH"/>
</dbReference>
<dbReference type="PANTHER" id="PTHR43296:SF2">
    <property type="entry name" value="PEROXISOMAL 2,4-DIENOYL-COA REDUCTASE [(3E)-ENOYL-COA-PRODUCING]"/>
    <property type="match status" value="1"/>
</dbReference>
<dbReference type="SMART" id="SM00822">
    <property type="entry name" value="PKS_KR"/>
    <property type="match status" value="1"/>
</dbReference>
<dbReference type="InterPro" id="IPR002347">
    <property type="entry name" value="SDR_fam"/>
</dbReference>
<dbReference type="Proteomes" id="UP001565368">
    <property type="component" value="Unassembled WGS sequence"/>
</dbReference>
<accession>A0ABR3QDI2</accession>
<dbReference type="CDD" id="cd05369">
    <property type="entry name" value="TER_DECR_SDR_a"/>
    <property type="match status" value="1"/>
</dbReference>
<dbReference type="RefSeq" id="XP_069212659.1">
    <property type="nucleotide sequence ID" value="XM_069349115.1"/>
</dbReference>
<evidence type="ECO:0000256" key="3">
    <source>
        <dbReference type="ARBA" id="ARBA00026117"/>
    </source>
</evidence>
<dbReference type="InterPro" id="IPR045017">
    <property type="entry name" value="DECR2-like"/>
</dbReference>
<reference evidence="7 8" key="1">
    <citation type="submission" date="2023-08" db="EMBL/GenBank/DDBJ databases">
        <title>Annotated Genome Sequence of Vanrija albida AlHP1.</title>
        <authorList>
            <person name="Herzog R."/>
        </authorList>
    </citation>
    <scope>NUCLEOTIDE SEQUENCE [LARGE SCALE GENOMIC DNA]</scope>
    <source>
        <strain evidence="7 8">AlHP1</strain>
    </source>
</reference>
<comment type="caution">
    <text evidence="7">The sequence shown here is derived from an EMBL/GenBank/DDBJ whole genome shotgun (WGS) entry which is preliminary data.</text>
</comment>
<sequence length="290" mass="30309">MSVNKAHPSTSVFKDNIFNGQVVFITGGRSGIGYTVVETLMRHGADAVIVGRDAKGLQESASALQRATGKRCIAAAADVRSVPQIQAAVAKAVEVFGRIDFVVCGAAGNFLAPIANLSENAFRTVIEIDTLGTYNTVKATLPHIRKTQGAYLHISATLHYRGVPYQAHVGAAKAAVDALSQVIAVEEGPRGVRSNVVAPGPIANTEGTLRLVPKGSEDLIPRIVPLGRFGETIDIGNAAVYLFSPAASYVTGSVLVVDGGEMHIRGTALPYPESVLDPVSTKALVQGSKL</sequence>
<dbReference type="InterPro" id="IPR036291">
    <property type="entry name" value="NAD(P)-bd_dom_sf"/>
</dbReference>